<dbReference type="InterPro" id="IPR008979">
    <property type="entry name" value="Galactose-bd-like_sf"/>
</dbReference>
<accession>A0A9X2E695</accession>
<protein>
    <submittedName>
        <fullName evidence="4">CocE/NonD family hydrolase</fullName>
    </submittedName>
</protein>
<dbReference type="InterPro" id="IPR029058">
    <property type="entry name" value="AB_hydrolase_fold"/>
</dbReference>
<dbReference type="InterPro" id="IPR000383">
    <property type="entry name" value="Xaa-Pro-like_dom"/>
</dbReference>
<name>A0A9X2E695_9NOCA</name>
<dbReference type="Pfam" id="PF02129">
    <property type="entry name" value="Peptidase_S15"/>
    <property type="match status" value="1"/>
</dbReference>
<dbReference type="GO" id="GO:0008239">
    <property type="term" value="F:dipeptidyl-peptidase activity"/>
    <property type="evidence" value="ECO:0007669"/>
    <property type="project" value="InterPro"/>
</dbReference>
<proteinExistence type="predicted"/>
<keyword evidence="1 4" id="KW-0378">Hydrolase</keyword>
<dbReference type="NCBIfam" id="TIGR00976">
    <property type="entry name" value="CocE_NonD"/>
    <property type="match status" value="1"/>
</dbReference>
<reference evidence="4" key="1">
    <citation type="submission" date="2022-06" db="EMBL/GenBank/DDBJ databases">
        <title>Novel species in genus nocardia.</title>
        <authorList>
            <person name="Li F."/>
        </authorList>
    </citation>
    <scope>NUCLEOTIDE SEQUENCE</scope>
    <source>
        <strain evidence="4">CDC141</strain>
    </source>
</reference>
<dbReference type="SMART" id="SM00939">
    <property type="entry name" value="PepX_C"/>
    <property type="match status" value="1"/>
</dbReference>
<dbReference type="Gene3D" id="3.40.50.1820">
    <property type="entry name" value="alpha/beta hydrolase"/>
    <property type="match status" value="1"/>
</dbReference>
<keyword evidence="5" id="KW-1185">Reference proteome</keyword>
<gene>
    <name evidence="4" type="ORF">NDR86_09020</name>
</gene>
<dbReference type="EMBL" id="JAMRXG010000003">
    <property type="protein sequence ID" value="MCM6773610.1"/>
    <property type="molecule type" value="Genomic_DNA"/>
</dbReference>
<evidence type="ECO:0000259" key="3">
    <source>
        <dbReference type="SMART" id="SM00939"/>
    </source>
</evidence>
<organism evidence="4 5">
    <name type="scientific">Nocardia pulmonis</name>
    <dbReference type="NCBI Taxonomy" id="2951408"/>
    <lineage>
        <taxon>Bacteria</taxon>
        <taxon>Bacillati</taxon>
        <taxon>Actinomycetota</taxon>
        <taxon>Actinomycetes</taxon>
        <taxon>Mycobacteriales</taxon>
        <taxon>Nocardiaceae</taxon>
        <taxon>Nocardia</taxon>
    </lineage>
</organism>
<dbReference type="Proteomes" id="UP001139157">
    <property type="component" value="Unassembled WGS sequence"/>
</dbReference>
<dbReference type="Gene3D" id="2.60.120.260">
    <property type="entry name" value="Galactose-binding domain-like"/>
    <property type="match status" value="1"/>
</dbReference>
<dbReference type="AlphaFoldDB" id="A0A9X2E695"/>
<dbReference type="Pfam" id="PF08530">
    <property type="entry name" value="PepX_C"/>
    <property type="match status" value="1"/>
</dbReference>
<evidence type="ECO:0000256" key="1">
    <source>
        <dbReference type="ARBA" id="ARBA00022801"/>
    </source>
</evidence>
<evidence type="ECO:0000256" key="2">
    <source>
        <dbReference type="SAM" id="MobiDB-lite"/>
    </source>
</evidence>
<feature type="domain" description="Xaa-Pro dipeptidyl-peptidase C-terminal" evidence="3">
    <location>
        <begin position="424"/>
        <end position="687"/>
    </location>
</feature>
<comment type="caution">
    <text evidence="4">The sequence shown here is derived from an EMBL/GenBank/DDBJ whole genome shotgun (WGS) entry which is preliminary data.</text>
</comment>
<dbReference type="SUPFAM" id="SSF49785">
    <property type="entry name" value="Galactose-binding domain-like"/>
    <property type="match status" value="1"/>
</dbReference>
<evidence type="ECO:0000313" key="5">
    <source>
        <dbReference type="Proteomes" id="UP001139157"/>
    </source>
</evidence>
<feature type="region of interest" description="Disordered" evidence="2">
    <location>
        <begin position="676"/>
        <end position="698"/>
    </location>
</feature>
<evidence type="ECO:0000313" key="4">
    <source>
        <dbReference type="EMBL" id="MCM6773610.1"/>
    </source>
</evidence>
<dbReference type="InterPro" id="IPR013736">
    <property type="entry name" value="Xaa-Pro_dipept_C"/>
</dbReference>
<sequence>MLNHVLTKASYRVEGNVIHGSRWALAAATVVGVLVAAAVPSTEVVAAPVFGVAPTAPAGIGYPAGYTPPPPAYGIGVDLGQVVRLSDGTQLTATVRYPTDPVTGQRAPGPFPVIVDYTTYIGLNGVITSAVLGAVKGALDSLHVQLPDNLADLNRIVHQAMSTQDELVRRGYIEVIADVRGTGSSTGEWDPASPRDGQDGNELVNWAARLPNSNGNVGMFGYSFPGVSGMLTAQHSRPDSPLKAMMMMTIPNDVFKHVVSHDGMFSPILLTAIIPAIQFMGVLGPLLNLPLTPQVAVQALIDHLRAALASPDTPLAKLVEGYGNGTYGHKDAWWSARDFGPNMRALVDNDIPTYFVDGIWDLYQDGAFQNYAQLQNIAAGRPQYGPMDPNAPTDPRFQLLMGPWYHVGMGAGPYARIDTDPITIAWFDRWLKGIDNGIDKTPNTLHLIDQTGAGANTTAYPFAAARPTSYRLGAGTLGTDSAGAPDRLNYSPVENPCNRDNFEQWTGGLLQAVLNLFHVNDPCAAGVVGPPSGVAYTGDPVAEPTLVAGPGSLHTYITSSVDEAALQVHLDDVAPDGSAAEITGGAQLATLRTLDEAKTWRTPDGTIYSPEHNLSSADITPMRPGEIVELHIRLRPTFYRLAPGHRLRLRITTGNFPSTLAPLPALPKLLGSTVEIRHDPTHPSTLTIPTAPAAQLHP</sequence>
<dbReference type="Gene3D" id="1.10.3020.10">
    <property type="entry name" value="alpha-amino acid ester hydrolase ( Helical cap domain)"/>
    <property type="match status" value="1"/>
</dbReference>
<dbReference type="InterPro" id="IPR005674">
    <property type="entry name" value="CocE/Ser_esterase"/>
</dbReference>
<dbReference type="SUPFAM" id="SSF53474">
    <property type="entry name" value="alpha/beta-Hydrolases"/>
    <property type="match status" value="1"/>
</dbReference>